<feature type="domain" description="Endonuclease/exonuclease/phosphatase" evidence="12">
    <location>
        <begin position="11"/>
        <end position="154"/>
    </location>
</feature>
<reference evidence="14" key="1">
    <citation type="submission" date="2018-12" db="EMBL/GenBank/DDBJ databases">
        <authorList>
            <person name="Yazar S."/>
        </authorList>
    </citation>
    <scope>NUCLEOTIDE SEQUENCE [LARGE SCALE GENOMIC DNA]</scope>
</reference>
<dbReference type="OMA" id="RMENQIN"/>
<dbReference type="InterPro" id="IPR005135">
    <property type="entry name" value="Endo/exonuclease/phosphatase"/>
</dbReference>
<proteinExistence type="inferred from homology"/>
<feature type="binding site" evidence="10">
    <location>
        <position position="136"/>
    </location>
    <ligand>
        <name>Mg(2+)</name>
        <dbReference type="ChEBI" id="CHEBI:18420"/>
        <label>1</label>
    </ligand>
</feature>
<evidence type="ECO:0000256" key="7">
    <source>
        <dbReference type="ARBA" id="ARBA00022842"/>
    </source>
</evidence>
<evidence type="ECO:0000313" key="13">
    <source>
        <dbReference type="Ensembl" id="ENSVURP00010022036.1"/>
    </source>
</evidence>
<protein>
    <recommendedName>
        <fullName evidence="3">exodeoxyribonuclease III</fullName>
        <ecNumber evidence="3">3.1.11.2</ecNumber>
    </recommendedName>
</protein>
<comment type="cofactor">
    <cofactor evidence="10">
        <name>Mg(2+)</name>
        <dbReference type="ChEBI" id="CHEBI:18420"/>
    </cofactor>
    <cofactor evidence="10">
        <name>Mn(2+)</name>
        <dbReference type="ChEBI" id="CHEBI:29035"/>
    </cofactor>
    <text evidence="10">Probably binds two magnesium or manganese ions per subunit.</text>
</comment>
<comment type="catalytic activity">
    <reaction evidence="1">
        <text>Exonucleolytic cleavage in the 3'- to 5'-direction to yield nucleoside 5'-phosphates.</text>
        <dbReference type="EC" id="3.1.11.2"/>
    </reaction>
</comment>
<feature type="site" description="Transition state stabilizer" evidence="11">
    <location>
        <position position="136"/>
    </location>
</feature>
<dbReference type="Pfam" id="PF03372">
    <property type="entry name" value="Exo_endo_phos"/>
    <property type="match status" value="1"/>
</dbReference>
<dbReference type="GO" id="GO:0008081">
    <property type="term" value="F:phosphoric diester hydrolase activity"/>
    <property type="evidence" value="ECO:0007669"/>
    <property type="project" value="TreeGrafter"/>
</dbReference>
<name>A0A4X2LIZ2_VOMUR</name>
<comment type="similarity">
    <text evidence="2">Belongs to the DNA repair enzymes AP/ExoA family.</text>
</comment>
<feature type="binding site" evidence="10">
    <location>
        <position position="134"/>
    </location>
    <ligand>
        <name>Mg(2+)</name>
        <dbReference type="ChEBI" id="CHEBI:18420"/>
        <label>1</label>
    </ligand>
</feature>
<keyword evidence="6" id="KW-0378">Hydrolase</keyword>
<dbReference type="GeneTree" id="ENSGT00950000183016"/>
<dbReference type="Gene3D" id="3.60.10.10">
    <property type="entry name" value="Endonuclease/exonuclease/phosphatase"/>
    <property type="match status" value="1"/>
</dbReference>
<evidence type="ECO:0000256" key="10">
    <source>
        <dbReference type="PIRSR" id="PIRSR604808-2"/>
    </source>
</evidence>
<keyword evidence="4 10" id="KW-0479">Metal-binding</keyword>
<dbReference type="GO" id="GO:0006284">
    <property type="term" value="P:base-excision repair"/>
    <property type="evidence" value="ECO:0007669"/>
    <property type="project" value="TreeGrafter"/>
</dbReference>
<dbReference type="Proteomes" id="UP000314987">
    <property type="component" value="Unassembled WGS sequence"/>
</dbReference>
<dbReference type="GO" id="GO:0046872">
    <property type="term" value="F:metal ion binding"/>
    <property type="evidence" value="ECO:0007669"/>
    <property type="project" value="UniProtKB-KW"/>
</dbReference>
<accession>A0A4X2LIZ2</accession>
<reference evidence="13" key="3">
    <citation type="submission" date="2025-09" db="UniProtKB">
        <authorList>
            <consortium name="Ensembl"/>
        </authorList>
    </citation>
    <scope>IDENTIFICATION</scope>
</reference>
<keyword evidence="8" id="KW-0233">DNA recombination</keyword>
<dbReference type="GO" id="GO:0005634">
    <property type="term" value="C:nucleus"/>
    <property type="evidence" value="ECO:0007669"/>
    <property type="project" value="TreeGrafter"/>
</dbReference>
<dbReference type="STRING" id="29139.ENSVURP00010022036"/>
<keyword evidence="7 10" id="KW-0460">Magnesium</keyword>
<dbReference type="GO" id="GO:0008311">
    <property type="term" value="F:double-stranded DNA 3'-5' DNA exonuclease activity"/>
    <property type="evidence" value="ECO:0007669"/>
    <property type="project" value="UniProtKB-EC"/>
</dbReference>
<sequence length="193" mass="22129">QNRGLPNIVIITVNVNGMNFPIKQKHIAEWIKNHNPTTCCLQETHLKKDKIYYASAEVKKAGVAILISDKAKAKINLIKRDKEGNYILLKGTIDNEVISLLNIYAPNGIASRFLEEKFRKLEEEIDSKTILVGDLNLPLSELDKSDHKINKKDVKEVNRTLEKLGMIDLWRKLNGEKKGIYFFLGSIWHIHKN</sequence>
<evidence type="ECO:0000256" key="5">
    <source>
        <dbReference type="ARBA" id="ARBA00022763"/>
    </source>
</evidence>
<evidence type="ECO:0000259" key="12">
    <source>
        <dbReference type="Pfam" id="PF03372"/>
    </source>
</evidence>
<dbReference type="GO" id="GO:0006310">
    <property type="term" value="P:DNA recombination"/>
    <property type="evidence" value="ECO:0007669"/>
    <property type="project" value="UniProtKB-KW"/>
</dbReference>
<keyword evidence="5" id="KW-0227">DNA damage</keyword>
<dbReference type="Ensembl" id="ENSVURT00010025085.1">
    <property type="protein sequence ID" value="ENSVURP00010022036.1"/>
    <property type="gene ID" value="ENSVURG00010016894.1"/>
</dbReference>
<keyword evidence="10" id="KW-0464">Manganese</keyword>
<dbReference type="GO" id="GO:0003906">
    <property type="term" value="F:DNA-(apurinic or apyrimidinic site) endonuclease activity"/>
    <property type="evidence" value="ECO:0007669"/>
    <property type="project" value="TreeGrafter"/>
</dbReference>
<feature type="binding site" evidence="10">
    <location>
        <position position="14"/>
    </location>
    <ligand>
        <name>Mg(2+)</name>
        <dbReference type="ChEBI" id="CHEBI:18420"/>
        <label>1</label>
    </ligand>
</feature>
<evidence type="ECO:0000256" key="6">
    <source>
        <dbReference type="ARBA" id="ARBA00022801"/>
    </source>
</evidence>
<evidence type="ECO:0000313" key="14">
    <source>
        <dbReference type="Proteomes" id="UP000314987"/>
    </source>
</evidence>
<keyword evidence="14" id="KW-1185">Reference proteome</keyword>
<dbReference type="EC" id="3.1.11.2" evidence="3"/>
<dbReference type="InterPro" id="IPR004808">
    <property type="entry name" value="AP_endonuc_1"/>
</dbReference>
<organism evidence="13 14">
    <name type="scientific">Vombatus ursinus</name>
    <name type="common">Common wombat</name>
    <dbReference type="NCBI Taxonomy" id="29139"/>
    <lineage>
        <taxon>Eukaryota</taxon>
        <taxon>Metazoa</taxon>
        <taxon>Chordata</taxon>
        <taxon>Craniata</taxon>
        <taxon>Vertebrata</taxon>
        <taxon>Euteleostomi</taxon>
        <taxon>Mammalia</taxon>
        <taxon>Metatheria</taxon>
        <taxon>Diprotodontia</taxon>
        <taxon>Vombatidae</taxon>
        <taxon>Vombatus</taxon>
    </lineage>
</organism>
<evidence type="ECO:0000256" key="11">
    <source>
        <dbReference type="PIRSR" id="PIRSR604808-3"/>
    </source>
</evidence>
<evidence type="ECO:0000256" key="1">
    <source>
        <dbReference type="ARBA" id="ARBA00000493"/>
    </source>
</evidence>
<dbReference type="PANTHER" id="PTHR22748:SF23">
    <property type="entry name" value="EXODEOXYRIBONUCLEASE III"/>
    <property type="match status" value="1"/>
</dbReference>
<reference evidence="13" key="2">
    <citation type="submission" date="2025-08" db="UniProtKB">
        <authorList>
            <consortium name="Ensembl"/>
        </authorList>
    </citation>
    <scope>IDENTIFICATION</scope>
</reference>
<evidence type="ECO:0000256" key="3">
    <source>
        <dbReference type="ARBA" id="ARBA00012115"/>
    </source>
</evidence>
<evidence type="ECO:0000256" key="4">
    <source>
        <dbReference type="ARBA" id="ARBA00022723"/>
    </source>
</evidence>
<evidence type="ECO:0000256" key="2">
    <source>
        <dbReference type="ARBA" id="ARBA00007092"/>
    </source>
</evidence>
<dbReference type="InterPro" id="IPR036691">
    <property type="entry name" value="Endo/exonu/phosph_ase_sf"/>
</dbReference>
<dbReference type="AlphaFoldDB" id="A0A4X2LIZ2"/>
<dbReference type="SUPFAM" id="SSF56219">
    <property type="entry name" value="DNase I-like"/>
    <property type="match status" value="1"/>
</dbReference>
<dbReference type="PANTHER" id="PTHR22748">
    <property type="entry name" value="AP ENDONUCLEASE"/>
    <property type="match status" value="1"/>
</dbReference>
<feature type="binding site" evidence="10">
    <location>
        <position position="43"/>
    </location>
    <ligand>
        <name>Mg(2+)</name>
        <dbReference type="ChEBI" id="CHEBI:18420"/>
        <label>1</label>
    </ligand>
</feature>
<evidence type="ECO:0000256" key="9">
    <source>
        <dbReference type="ARBA" id="ARBA00023204"/>
    </source>
</evidence>
<keyword evidence="9" id="KW-0234">DNA repair</keyword>
<evidence type="ECO:0000256" key="8">
    <source>
        <dbReference type="ARBA" id="ARBA00023172"/>
    </source>
</evidence>